<feature type="compositionally biased region" description="Low complexity" evidence="1">
    <location>
        <begin position="20"/>
        <end position="29"/>
    </location>
</feature>
<protein>
    <submittedName>
        <fullName evidence="2">Uncharacterized protein</fullName>
    </submittedName>
</protein>
<comment type="caution">
    <text evidence="2">The sequence shown here is derived from an EMBL/GenBank/DDBJ whole genome shotgun (WGS) entry which is preliminary data.</text>
</comment>
<feature type="compositionally biased region" description="Basic residues" evidence="1">
    <location>
        <begin position="1"/>
        <end position="13"/>
    </location>
</feature>
<proteinExistence type="predicted"/>
<evidence type="ECO:0000256" key="1">
    <source>
        <dbReference type="SAM" id="MobiDB-lite"/>
    </source>
</evidence>
<gene>
    <name evidence="2" type="ORF">LCGC14_2050420</name>
</gene>
<dbReference type="AlphaFoldDB" id="A0A0F9FBN6"/>
<feature type="non-terminal residue" evidence="2">
    <location>
        <position position="74"/>
    </location>
</feature>
<reference evidence="2" key="1">
    <citation type="journal article" date="2015" name="Nature">
        <title>Complex archaea that bridge the gap between prokaryotes and eukaryotes.</title>
        <authorList>
            <person name="Spang A."/>
            <person name="Saw J.H."/>
            <person name="Jorgensen S.L."/>
            <person name="Zaremba-Niedzwiedzka K."/>
            <person name="Martijn J."/>
            <person name="Lind A.E."/>
            <person name="van Eijk R."/>
            <person name="Schleper C."/>
            <person name="Guy L."/>
            <person name="Ettema T.J."/>
        </authorList>
    </citation>
    <scope>NUCLEOTIDE SEQUENCE</scope>
</reference>
<organism evidence="2">
    <name type="scientific">marine sediment metagenome</name>
    <dbReference type="NCBI Taxonomy" id="412755"/>
    <lineage>
        <taxon>unclassified sequences</taxon>
        <taxon>metagenomes</taxon>
        <taxon>ecological metagenomes</taxon>
    </lineage>
</organism>
<name>A0A0F9FBN6_9ZZZZ</name>
<dbReference type="EMBL" id="LAZR01024223">
    <property type="protein sequence ID" value="KKL75881.1"/>
    <property type="molecule type" value="Genomic_DNA"/>
</dbReference>
<sequence>MAGKTRKQKKSKFHTKERNNQQTQTQVNQRVKKKKEAVDAKLRELAEAPANVDIGDVREPEPEEAIAAGIVQRA</sequence>
<feature type="region of interest" description="Disordered" evidence="1">
    <location>
        <begin position="1"/>
        <end position="36"/>
    </location>
</feature>
<evidence type="ECO:0000313" key="2">
    <source>
        <dbReference type="EMBL" id="KKL75881.1"/>
    </source>
</evidence>
<accession>A0A0F9FBN6</accession>